<dbReference type="AlphaFoldDB" id="A0A5Q6RY01"/>
<evidence type="ECO:0000313" key="2">
    <source>
        <dbReference type="EMBL" id="KAA1422950.1"/>
    </source>
</evidence>
<gene>
    <name evidence="2" type="ORF">FE697_012490</name>
</gene>
<feature type="transmembrane region" description="Helical" evidence="1">
    <location>
        <begin position="66"/>
        <end position="84"/>
    </location>
</feature>
<comment type="caution">
    <text evidence="2">The sequence shown here is derived from an EMBL/GenBank/DDBJ whole genome shotgun (WGS) entry which is preliminary data.</text>
</comment>
<protein>
    <submittedName>
        <fullName evidence="2">Uncharacterized protein</fullName>
    </submittedName>
</protein>
<keyword evidence="1" id="KW-1133">Transmembrane helix</keyword>
<organism evidence="2 3">
    <name type="scientific">Mumia zhuanghuii</name>
    <dbReference type="NCBI Taxonomy" id="2585211"/>
    <lineage>
        <taxon>Bacteria</taxon>
        <taxon>Bacillati</taxon>
        <taxon>Actinomycetota</taxon>
        <taxon>Actinomycetes</taxon>
        <taxon>Propionibacteriales</taxon>
        <taxon>Nocardioidaceae</taxon>
        <taxon>Mumia</taxon>
    </lineage>
</organism>
<name>A0A5Q6RY01_9ACTN</name>
<feature type="transmembrane region" description="Helical" evidence="1">
    <location>
        <begin position="34"/>
        <end position="57"/>
    </location>
</feature>
<evidence type="ECO:0000313" key="3">
    <source>
        <dbReference type="Proteomes" id="UP000307768"/>
    </source>
</evidence>
<dbReference type="Proteomes" id="UP000307768">
    <property type="component" value="Unassembled WGS sequence"/>
</dbReference>
<keyword evidence="1" id="KW-0472">Membrane</keyword>
<dbReference type="EMBL" id="VDFQ02000003">
    <property type="protein sequence ID" value="KAA1422950.1"/>
    <property type="molecule type" value="Genomic_DNA"/>
</dbReference>
<sequence length="115" mass="12415">MTESADPTVTRPVPRTREQLDAERHALRVVQRRVAAVGFFAVTIHGVLGCIGLGFVFEGQGRHSDAILITIMSGVIAAITYSGVRVILQRPLWSPVWILLAALPTAFALGRLLVG</sequence>
<proteinExistence type="predicted"/>
<feature type="transmembrane region" description="Helical" evidence="1">
    <location>
        <begin position="96"/>
        <end position="114"/>
    </location>
</feature>
<keyword evidence="1" id="KW-0812">Transmembrane</keyword>
<reference evidence="2 3" key="1">
    <citation type="submission" date="2019-09" db="EMBL/GenBank/DDBJ databases">
        <title>Mumia zhuanghuii sp. nov. isolated from the intestinal contents of plateau pika (Ochotona curzoniae) in the Qinghai-Tibet plateau of China.</title>
        <authorList>
            <person name="Tian Z."/>
        </authorList>
    </citation>
    <scope>NUCLEOTIDE SEQUENCE [LARGE SCALE GENOMIC DNA]</scope>
    <source>
        <strain evidence="3">350</strain>
    </source>
</reference>
<dbReference type="RefSeq" id="WP_149769901.1">
    <property type="nucleotide sequence ID" value="NZ_VDFQ02000003.1"/>
</dbReference>
<accession>A0A5Q6RY01</accession>
<evidence type="ECO:0000256" key="1">
    <source>
        <dbReference type="SAM" id="Phobius"/>
    </source>
</evidence>
<dbReference type="OrthoDB" id="3748372at2"/>